<gene>
    <name evidence="4" type="ORF">EGW08_022918</name>
</gene>
<dbReference type="InterPro" id="IPR036259">
    <property type="entry name" value="MFS_trans_sf"/>
</dbReference>
<organism evidence="4 5">
    <name type="scientific">Elysia chlorotica</name>
    <name type="common">Eastern emerald elysia</name>
    <name type="synonym">Sea slug</name>
    <dbReference type="NCBI Taxonomy" id="188477"/>
    <lineage>
        <taxon>Eukaryota</taxon>
        <taxon>Metazoa</taxon>
        <taxon>Spiralia</taxon>
        <taxon>Lophotrochozoa</taxon>
        <taxon>Mollusca</taxon>
        <taxon>Gastropoda</taxon>
        <taxon>Heterobranchia</taxon>
        <taxon>Euthyneura</taxon>
        <taxon>Panpulmonata</taxon>
        <taxon>Sacoglossa</taxon>
        <taxon>Placobranchoidea</taxon>
        <taxon>Plakobranchidae</taxon>
        <taxon>Elysia</taxon>
    </lineage>
</organism>
<evidence type="ECO:0000256" key="1">
    <source>
        <dbReference type="ARBA" id="ARBA00004141"/>
    </source>
</evidence>
<dbReference type="InterPro" id="IPR050327">
    <property type="entry name" value="Proton-linked_MCT"/>
</dbReference>
<dbReference type="CDD" id="cd17352">
    <property type="entry name" value="MFS_MCT_SLC16"/>
    <property type="match status" value="1"/>
</dbReference>
<comment type="caution">
    <text evidence="4">The sequence shown here is derived from an EMBL/GenBank/DDBJ whole genome shotgun (WGS) entry which is preliminary data.</text>
</comment>
<name>A0A3S0ZK73_ELYCH</name>
<keyword evidence="2" id="KW-0812">Transmembrane</keyword>
<dbReference type="EMBL" id="RQTK01001730">
    <property type="protein sequence ID" value="RUS69319.1"/>
    <property type="molecule type" value="Genomic_DNA"/>
</dbReference>
<accession>A0A3S0ZK73</accession>
<evidence type="ECO:0000313" key="5">
    <source>
        <dbReference type="Proteomes" id="UP000271974"/>
    </source>
</evidence>
<feature type="domain" description="Major facilitator superfamily (MFS) profile" evidence="3">
    <location>
        <begin position="15"/>
        <end position="393"/>
    </location>
</feature>
<feature type="transmembrane region" description="Helical" evidence="2">
    <location>
        <begin position="230"/>
        <end position="254"/>
    </location>
</feature>
<feature type="transmembrane region" description="Helical" evidence="2">
    <location>
        <begin position="360"/>
        <end position="383"/>
    </location>
</feature>
<keyword evidence="5" id="KW-1185">Reference proteome</keyword>
<feature type="transmembrane region" description="Helical" evidence="2">
    <location>
        <begin position="173"/>
        <end position="192"/>
    </location>
</feature>
<reference evidence="4 5" key="1">
    <citation type="submission" date="2019-01" db="EMBL/GenBank/DDBJ databases">
        <title>A draft genome assembly of the solar-powered sea slug Elysia chlorotica.</title>
        <authorList>
            <person name="Cai H."/>
            <person name="Li Q."/>
            <person name="Fang X."/>
            <person name="Li J."/>
            <person name="Curtis N.E."/>
            <person name="Altenburger A."/>
            <person name="Shibata T."/>
            <person name="Feng M."/>
            <person name="Maeda T."/>
            <person name="Schwartz J.A."/>
            <person name="Shigenobu S."/>
            <person name="Lundholm N."/>
            <person name="Nishiyama T."/>
            <person name="Yang H."/>
            <person name="Hasebe M."/>
            <person name="Li S."/>
            <person name="Pierce S.K."/>
            <person name="Wang J."/>
        </authorList>
    </citation>
    <scope>NUCLEOTIDE SEQUENCE [LARGE SCALE GENOMIC DNA]</scope>
    <source>
        <strain evidence="4">EC2010</strain>
        <tissue evidence="4">Whole organism of an adult</tissue>
    </source>
</reference>
<feature type="transmembrane region" description="Helical" evidence="2">
    <location>
        <begin position="80"/>
        <end position="99"/>
    </location>
</feature>
<dbReference type="Gene3D" id="1.20.1250.20">
    <property type="entry name" value="MFS general substrate transporter like domains"/>
    <property type="match status" value="1"/>
</dbReference>
<feature type="non-terminal residue" evidence="4">
    <location>
        <position position="393"/>
    </location>
</feature>
<feature type="transmembrane region" description="Helical" evidence="2">
    <location>
        <begin position="298"/>
        <end position="316"/>
    </location>
</feature>
<feature type="transmembrane region" description="Helical" evidence="2">
    <location>
        <begin position="323"/>
        <end position="340"/>
    </location>
</feature>
<feature type="transmembrane region" description="Helical" evidence="2">
    <location>
        <begin position="14"/>
        <end position="33"/>
    </location>
</feature>
<feature type="transmembrane region" description="Helical" evidence="2">
    <location>
        <begin position="106"/>
        <end position="136"/>
    </location>
</feature>
<keyword evidence="2" id="KW-1133">Transmembrane helix</keyword>
<dbReference type="InterPro" id="IPR020846">
    <property type="entry name" value="MFS_dom"/>
</dbReference>
<protein>
    <recommendedName>
        <fullName evidence="3">Major facilitator superfamily (MFS) profile domain-containing protein</fullName>
    </recommendedName>
</protein>
<comment type="subcellular location">
    <subcellularLocation>
        <location evidence="1">Membrane</location>
        <topology evidence="1">Multi-pass membrane protein</topology>
    </subcellularLocation>
</comment>
<feature type="transmembrane region" description="Helical" evidence="2">
    <location>
        <begin position="266"/>
        <end position="286"/>
    </location>
</feature>
<evidence type="ECO:0000313" key="4">
    <source>
        <dbReference type="EMBL" id="RUS69319.1"/>
    </source>
</evidence>
<evidence type="ECO:0000259" key="3">
    <source>
        <dbReference type="PROSITE" id="PS50850"/>
    </source>
</evidence>
<dbReference type="PANTHER" id="PTHR11360">
    <property type="entry name" value="MONOCARBOXYLATE TRANSPORTER"/>
    <property type="match status" value="1"/>
</dbReference>
<dbReference type="GO" id="GO:0016020">
    <property type="term" value="C:membrane"/>
    <property type="evidence" value="ECO:0007669"/>
    <property type="project" value="UniProtKB-SubCell"/>
</dbReference>
<dbReference type="Proteomes" id="UP000271974">
    <property type="component" value="Unassembled WGS sequence"/>
</dbReference>
<dbReference type="OrthoDB" id="6286464at2759"/>
<dbReference type="SUPFAM" id="SSF103473">
    <property type="entry name" value="MFS general substrate transporter"/>
    <property type="match status" value="1"/>
</dbReference>
<dbReference type="GO" id="GO:0008028">
    <property type="term" value="F:monocarboxylic acid transmembrane transporter activity"/>
    <property type="evidence" value="ECO:0007669"/>
    <property type="project" value="TreeGrafter"/>
</dbReference>
<feature type="transmembrane region" description="Helical" evidence="2">
    <location>
        <begin position="142"/>
        <end position="166"/>
    </location>
</feature>
<dbReference type="Pfam" id="PF07690">
    <property type="entry name" value="MFS_1"/>
    <property type="match status" value="1"/>
</dbReference>
<dbReference type="AlphaFoldDB" id="A0A3S0ZK73"/>
<feature type="non-terminal residue" evidence="4">
    <location>
        <position position="1"/>
    </location>
</feature>
<dbReference type="PANTHER" id="PTHR11360:SF306">
    <property type="entry name" value="RE01051P"/>
    <property type="match status" value="1"/>
</dbReference>
<proteinExistence type="predicted"/>
<keyword evidence="2" id="KW-0472">Membrane</keyword>
<dbReference type="InterPro" id="IPR011701">
    <property type="entry name" value="MFS"/>
</dbReference>
<evidence type="ECO:0000256" key="2">
    <source>
        <dbReference type="SAM" id="Phobius"/>
    </source>
</evidence>
<dbReference type="PROSITE" id="PS50850">
    <property type="entry name" value="MFS"/>
    <property type="match status" value="1"/>
</dbReference>
<sequence>SVAMQASFRGLDGGYGWVITLGSFISFMVEGAFERGEGIMYPYFLQRFQASNQLTTLPCAMASTLRFLFSPLASMVCNRYSIRASVMFGGIVFTLGVFLSQFADSILVLLFTYGVLTGYGRAFFSGPSLVVIGLYFRRRQGLASGLALSGVGFGSFLLVPLIDYLLKTYGFQGAFLVLSGVAANMLVVAMLYRPLSTNNRYLAVGAKRKGGAAQRAGSGSNTSLVRDKAFMFYCITTFFFTGNFKVVLVFLPTLVQSKGFTLQDAALMLSLTGLIDVAARIGFGFLLDVELVGRYRMVMFNCVLLCMSVTAAVMPLMETFPRLFAALVLYALCASLYLTSRTVVLMDLIGEQQLSNAFGILMFCQGFGTLLSPPLAGLLLDLYGNIRYGYFLA</sequence>